<proteinExistence type="predicted"/>
<sequence>MGVDSAGFNEGLVHWADCLFVLCGDGLQRASSFAGIAESASEQSQVSGGIDEDAELQFFAKCGNGEQQNSFEQNHGCRVDGPGVCESAVCGVIVDWLLDGMALQELVEVQQEQAVFE</sequence>
<organism evidence="1 2">
    <name type="scientific">Planctomyces bekefii</name>
    <dbReference type="NCBI Taxonomy" id="1653850"/>
    <lineage>
        <taxon>Bacteria</taxon>
        <taxon>Pseudomonadati</taxon>
        <taxon>Planctomycetota</taxon>
        <taxon>Planctomycetia</taxon>
        <taxon>Planctomycetales</taxon>
        <taxon>Planctomycetaceae</taxon>
        <taxon>Planctomyces</taxon>
    </lineage>
</organism>
<keyword evidence="2" id="KW-1185">Reference proteome</keyword>
<protein>
    <submittedName>
        <fullName evidence="1">Uncharacterized protein</fullName>
    </submittedName>
</protein>
<evidence type="ECO:0000313" key="2">
    <source>
        <dbReference type="Proteomes" id="UP000321083"/>
    </source>
</evidence>
<dbReference type="Proteomes" id="UP000321083">
    <property type="component" value="Unassembled WGS sequence"/>
</dbReference>
<accession>A0A5C6M6V7</accession>
<gene>
    <name evidence="1" type="ORF">E3A20_11400</name>
</gene>
<dbReference type="AlphaFoldDB" id="A0A5C6M6V7"/>
<comment type="caution">
    <text evidence="1">The sequence shown here is derived from an EMBL/GenBank/DDBJ whole genome shotgun (WGS) entry which is preliminary data.</text>
</comment>
<evidence type="ECO:0000313" key="1">
    <source>
        <dbReference type="EMBL" id="TWW09732.1"/>
    </source>
</evidence>
<reference evidence="1 2" key="1">
    <citation type="submission" date="2019-08" db="EMBL/GenBank/DDBJ databases">
        <title>100 year-old enigma solved: identification of Planctomyces bekefii, the type genus and species of the phylum Planctomycetes.</title>
        <authorList>
            <person name="Svetlana D.N."/>
            <person name="Overmann J."/>
        </authorList>
    </citation>
    <scope>NUCLEOTIDE SEQUENCE [LARGE SCALE GENOMIC DNA]</scope>
    <source>
        <strain evidence="1">Phe10_nw2017</strain>
    </source>
</reference>
<dbReference type="EMBL" id="SRHE01000192">
    <property type="protein sequence ID" value="TWW09732.1"/>
    <property type="molecule type" value="Genomic_DNA"/>
</dbReference>
<reference evidence="1 2" key="2">
    <citation type="submission" date="2019-08" db="EMBL/GenBank/DDBJ databases">
        <authorList>
            <person name="Henke P."/>
        </authorList>
    </citation>
    <scope>NUCLEOTIDE SEQUENCE [LARGE SCALE GENOMIC DNA]</scope>
    <source>
        <strain evidence="1">Phe10_nw2017</strain>
    </source>
</reference>
<name>A0A5C6M6V7_9PLAN</name>